<dbReference type="OrthoDB" id="5500241at2"/>
<protein>
    <submittedName>
        <fullName evidence="1">Uncharacterized protein</fullName>
    </submittedName>
</protein>
<gene>
    <name evidence="1" type="ordered locus">Cyan7822_5372</name>
</gene>
<reference evidence="2" key="1">
    <citation type="journal article" date="2011" name="MBio">
        <title>Novel metabolic attributes of the genus Cyanothece, comprising a group of unicellular nitrogen-fixing Cyanobacteria.</title>
        <authorList>
            <person name="Bandyopadhyay A."/>
            <person name="Elvitigala T."/>
            <person name="Welsh E."/>
            <person name="Stockel J."/>
            <person name="Liberton M."/>
            <person name="Min H."/>
            <person name="Sherman L.A."/>
            <person name="Pakrasi H.B."/>
        </authorList>
    </citation>
    <scope>NUCLEOTIDE SEQUENCE [LARGE SCALE GENOMIC DNA]</scope>
    <source>
        <strain evidence="2">PCC 7822</strain>
    </source>
</reference>
<dbReference type="AlphaFoldDB" id="E0U846"/>
<proteinExistence type="predicted"/>
<dbReference type="RefSeq" id="WP_013325289.1">
    <property type="nucleotide sequence ID" value="NC_014501.1"/>
</dbReference>
<sequence length="279" mass="32682">MSLERKVIRLQQPSTTVQNLTTPQFCSEPGCHKPLSKPGHQYCYEHWKQHHQFSSNQSVSHFESSLLSATQISQKLSIPKNRVNAILAELGLLSKDQNGWVATKLGVNFGAVERVHPQDKTKYVLWPESVLNNAVFLSTIENIKGNFIESSEAKLHEFKGFREQFRIEANYRTTDGHWVRSKAEMLIDNWLYMSGLVHAYERRLPIEEELYCDFYLPAGKVYIEYWGYENNPEYLERKKVKQDIYKKYDFNLIELSDEQIKNIDDYLPRILVKFDIVVN</sequence>
<accession>E0U846</accession>
<dbReference type="EMBL" id="CP002198">
    <property type="protein sequence ID" value="ADN17251.1"/>
    <property type="molecule type" value="Genomic_DNA"/>
</dbReference>
<dbReference type="KEGG" id="cyj:Cyan7822_5372"/>
<dbReference type="eggNOG" id="ENOG502Z8I1">
    <property type="taxonomic scope" value="Bacteria"/>
</dbReference>
<dbReference type="STRING" id="497965.Cyan7822_5372"/>
<organism evidence="1 2">
    <name type="scientific">Gloeothece verrucosa (strain PCC 7822)</name>
    <name type="common">Cyanothece sp. (strain PCC 7822)</name>
    <dbReference type="NCBI Taxonomy" id="497965"/>
    <lineage>
        <taxon>Bacteria</taxon>
        <taxon>Bacillati</taxon>
        <taxon>Cyanobacteriota</taxon>
        <taxon>Cyanophyceae</taxon>
        <taxon>Oscillatoriophycideae</taxon>
        <taxon>Chroococcales</taxon>
        <taxon>Aphanothecaceae</taxon>
        <taxon>Gloeothece</taxon>
        <taxon>Gloeothece verrucosa</taxon>
    </lineage>
</organism>
<keyword evidence="2" id="KW-1185">Reference proteome</keyword>
<dbReference type="HOGENOM" id="CLU_076055_1_0_3"/>
<dbReference type="Gene3D" id="3.40.960.10">
    <property type="entry name" value="VSR Endonuclease"/>
    <property type="match status" value="1"/>
</dbReference>
<evidence type="ECO:0000313" key="1">
    <source>
        <dbReference type="EMBL" id="ADN17251.1"/>
    </source>
</evidence>
<evidence type="ECO:0000313" key="2">
    <source>
        <dbReference type="Proteomes" id="UP000008206"/>
    </source>
</evidence>
<name>E0U846_GLOV7</name>
<dbReference type="Proteomes" id="UP000008206">
    <property type="component" value="Chromosome"/>
</dbReference>